<accession>A0A0D2K6B1</accession>
<protein>
    <submittedName>
        <fullName evidence="1">Uncharacterized protein</fullName>
    </submittedName>
</protein>
<reference evidence="1 2" key="1">
    <citation type="journal article" date="2013" name="BMC Genomics">
        <title>Reconstruction of the lipid metabolism for the microalga Monoraphidium neglectum from its genome sequence reveals characteristics suitable for biofuel production.</title>
        <authorList>
            <person name="Bogen C."/>
            <person name="Al-Dilaimi A."/>
            <person name="Albersmeier A."/>
            <person name="Wichmann J."/>
            <person name="Grundmann M."/>
            <person name="Rupp O."/>
            <person name="Lauersen K.J."/>
            <person name="Blifernez-Klassen O."/>
            <person name="Kalinowski J."/>
            <person name="Goesmann A."/>
            <person name="Mussgnug J.H."/>
            <person name="Kruse O."/>
        </authorList>
    </citation>
    <scope>NUCLEOTIDE SEQUENCE [LARGE SCALE GENOMIC DNA]</scope>
    <source>
        <strain evidence="1 2">SAG 48.87</strain>
    </source>
</reference>
<dbReference type="STRING" id="145388.A0A0D2K6B1"/>
<dbReference type="Proteomes" id="UP000054498">
    <property type="component" value="Unassembled WGS sequence"/>
</dbReference>
<dbReference type="AlphaFoldDB" id="A0A0D2K6B1"/>
<keyword evidence="2" id="KW-1185">Reference proteome</keyword>
<dbReference type="EMBL" id="KK106402">
    <property type="protein sequence ID" value="KIY91688.1"/>
    <property type="molecule type" value="Genomic_DNA"/>
</dbReference>
<evidence type="ECO:0000313" key="2">
    <source>
        <dbReference type="Proteomes" id="UP000054498"/>
    </source>
</evidence>
<dbReference type="InterPro" id="IPR011249">
    <property type="entry name" value="Metalloenz_LuxS/M16"/>
</dbReference>
<dbReference type="RefSeq" id="XP_013890708.1">
    <property type="nucleotide sequence ID" value="XM_014035254.1"/>
</dbReference>
<evidence type="ECO:0000313" key="1">
    <source>
        <dbReference type="EMBL" id="KIY91688.1"/>
    </source>
</evidence>
<dbReference type="KEGG" id="mng:MNEG_16276"/>
<organism evidence="1 2">
    <name type="scientific">Monoraphidium neglectum</name>
    <dbReference type="NCBI Taxonomy" id="145388"/>
    <lineage>
        <taxon>Eukaryota</taxon>
        <taxon>Viridiplantae</taxon>
        <taxon>Chlorophyta</taxon>
        <taxon>core chlorophytes</taxon>
        <taxon>Chlorophyceae</taxon>
        <taxon>CS clade</taxon>
        <taxon>Sphaeropleales</taxon>
        <taxon>Selenastraceae</taxon>
        <taxon>Monoraphidium</taxon>
    </lineage>
</organism>
<dbReference type="GO" id="GO:0046872">
    <property type="term" value="F:metal ion binding"/>
    <property type="evidence" value="ECO:0007669"/>
    <property type="project" value="InterPro"/>
</dbReference>
<sequence>MTTSTDDVPDAILPFSPAPGAVVGETPLPKLGGVALTLSNGLRVVLQERDFLDDELLITGLAVGGLSELPPSLLGVGRMAHLLAGELGVYGHRPQVLNDILAGKRIDLSVSASAYSRAFKGSASPGDAAELMQLVHALFTCRIDVVEEELQTALHQAPPAAS</sequence>
<proteinExistence type="predicted"/>
<name>A0A0D2K6B1_9CHLO</name>
<gene>
    <name evidence="1" type="ORF">MNEG_16276</name>
</gene>
<dbReference type="OrthoDB" id="10251424at2759"/>
<dbReference type="GeneID" id="25734019"/>
<dbReference type="SUPFAM" id="SSF63411">
    <property type="entry name" value="LuxS/MPP-like metallohydrolase"/>
    <property type="match status" value="1"/>
</dbReference>